<dbReference type="PANTHER" id="PTHR43350:SF21">
    <property type="entry name" value="S-NITROSOMYCOTHIOL REDUCTASE MSCR"/>
    <property type="match status" value="1"/>
</dbReference>
<name>A0ABR5IA23_9ACTN</name>
<dbReference type="SUPFAM" id="SSF51735">
    <property type="entry name" value="NAD(P)-binding Rossmann-fold domains"/>
    <property type="match status" value="1"/>
</dbReference>
<evidence type="ECO:0000313" key="9">
    <source>
        <dbReference type="EMBL" id="KNA90529.1"/>
    </source>
</evidence>
<evidence type="ECO:0000259" key="8">
    <source>
        <dbReference type="Pfam" id="PF08240"/>
    </source>
</evidence>
<evidence type="ECO:0000256" key="2">
    <source>
        <dbReference type="ARBA" id="ARBA00008072"/>
    </source>
</evidence>
<comment type="cofactor">
    <cofactor evidence="1 6">
        <name>Zn(2+)</name>
        <dbReference type="ChEBI" id="CHEBI:29105"/>
    </cofactor>
</comment>
<dbReference type="Proteomes" id="UP000037247">
    <property type="component" value="Unassembled WGS sequence"/>
</dbReference>
<organism evidence="9 10">
    <name type="scientific">Gordonia jacobaea</name>
    <dbReference type="NCBI Taxonomy" id="122202"/>
    <lineage>
        <taxon>Bacteria</taxon>
        <taxon>Bacillati</taxon>
        <taxon>Actinomycetota</taxon>
        <taxon>Actinomycetes</taxon>
        <taxon>Mycobacteriales</taxon>
        <taxon>Gordoniaceae</taxon>
        <taxon>Gordonia</taxon>
    </lineage>
</organism>
<dbReference type="InterPro" id="IPR013154">
    <property type="entry name" value="ADH-like_N"/>
</dbReference>
<proteinExistence type="inferred from homology"/>
<evidence type="ECO:0000256" key="4">
    <source>
        <dbReference type="ARBA" id="ARBA00022833"/>
    </source>
</evidence>
<evidence type="ECO:0000256" key="3">
    <source>
        <dbReference type="ARBA" id="ARBA00022723"/>
    </source>
</evidence>
<dbReference type="PROSITE" id="PS00059">
    <property type="entry name" value="ADH_ZINC"/>
    <property type="match status" value="1"/>
</dbReference>
<dbReference type="Pfam" id="PF08240">
    <property type="entry name" value="ADH_N"/>
    <property type="match status" value="1"/>
</dbReference>
<dbReference type="Pfam" id="PF00107">
    <property type="entry name" value="ADH_zinc_N"/>
    <property type="match status" value="1"/>
</dbReference>
<comment type="caution">
    <text evidence="9">The sequence shown here is derived from an EMBL/GenBank/DDBJ whole genome shotgun (WGS) entry which is preliminary data.</text>
</comment>
<evidence type="ECO:0000313" key="10">
    <source>
        <dbReference type="Proteomes" id="UP000037247"/>
    </source>
</evidence>
<keyword evidence="3 6" id="KW-0479">Metal-binding</keyword>
<protein>
    <recommendedName>
        <fullName evidence="11">Aryl-alcohol dehydrogenase</fullName>
    </recommendedName>
</protein>
<keyword evidence="4 6" id="KW-0862">Zinc</keyword>
<dbReference type="PANTHER" id="PTHR43350">
    <property type="entry name" value="NAD-DEPENDENT ALCOHOL DEHYDROGENASE"/>
    <property type="match status" value="1"/>
</dbReference>
<keyword evidence="10" id="KW-1185">Reference proteome</keyword>
<dbReference type="Gene3D" id="3.90.180.10">
    <property type="entry name" value="Medium-chain alcohol dehydrogenases, catalytic domain"/>
    <property type="match status" value="1"/>
</dbReference>
<dbReference type="InterPro" id="IPR036291">
    <property type="entry name" value="NAD(P)-bd_dom_sf"/>
</dbReference>
<reference evidence="9 10" key="1">
    <citation type="submission" date="2015-05" db="EMBL/GenBank/DDBJ databases">
        <title>Draft genome sequence of the bacterium Gordonia jacobaea a new member of the Gordonia genus.</title>
        <authorList>
            <person name="Jimenez-Galisteo G."/>
            <person name="Dominguez A."/>
            <person name="Munoz E."/>
            <person name="Vinas M."/>
        </authorList>
    </citation>
    <scope>NUCLEOTIDE SEQUENCE [LARGE SCALE GENOMIC DNA]</scope>
    <source>
        <strain evidence="10">mv1</strain>
    </source>
</reference>
<keyword evidence="5" id="KW-0560">Oxidoreductase</keyword>
<gene>
    <name evidence="9" type="ORF">ABW18_15815</name>
</gene>
<evidence type="ECO:0000259" key="7">
    <source>
        <dbReference type="Pfam" id="PF00107"/>
    </source>
</evidence>
<dbReference type="SUPFAM" id="SSF50129">
    <property type="entry name" value="GroES-like"/>
    <property type="match status" value="1"/>
</dbReference>
<dbReference type="InterPro" id="IPR013149">
    <property type="entry name" value="ADH-like_C"/>
</dbReference>
<sequence>MRAAVAATIGAPLKVEEVEIGAPAAGELRIDLAASGICHTDLSARDGQFPAQFPIVLGHEGTGSVTAVGEGVDDVRIGDRVVLTIDHCGHCRSCDRGRYWACANAFGMNIAGGRPDGTTAFSLDGSPIHSHWFGQSSFAATILAPRSTAIVVADDVPAEVAAPLGCGIITGAGPVLHPQTTRPMDSLAVFGLGTVGLGAVMAARIRGIDRVIGVDPVASRRELALELGATDVIDPSASDSVEEIQRITGGGADQTLETSGAAGVLDVAMAATITGGHCGVIGAPPPGTAFTTDVTMFIARNISISGVAIGDCDANQVIPELVDHWRNGDLPVERLVTTFDMDAINDAIAAAKSGRVIKPVIVF</sequence>
<dbReference type="InterPro" id="IPR011032">
    <property type="entry name" value="GroES-like_sf"/>
</dbReference>
<feature type="domain" description="Alcohol dehydrogenase-like N-terminal" evidence="8">
    <location>
        <begin position="25"/>
        <end position="113"/>
    </location>
</feature>
<feature type="domain" description="Alcohol dehydrogenase-like C-terminal" evidence="7">
    <location>
        <begin position="195"/>
        <end position="321"/>
    </location>
</feature>
<dbReference type="EMBL" id="LDTZ01000019">
    <property type="protein sequence ID" value="KNA90529.1"/>
    <property type="molecule type" value="Genomic_DNA"/>
</dbReference>
<dbReference type="Gene3D" id="3.40.50.720">
    <property type="entry name" value="NAD(P)-binding Rossmann-like Domain"/>
    <property type="match status" value="1"/>
</dbReference>
<evidence type="ECO:0008006" key="11">
    <source>
        <dbReference type="Google" id="ProtNLM"/>
    </source>
</evidence>
<evidence type="ECO:0000256" key="5">
    <source>
        <dbReference type="ARBA" id="ARBA00023002"/>
    </source>
</evidence>
<comment type="similarity">
    <text evidence="2 6">Belongs to the zinc-containing alcohol dehydrogenase family.</text>
</comment>
<evidence type="ECO:0000256" key="1">
    <source>
        <dbReference type="ARBA" id="ARBA00001947"/>
    </source>
</evidence>
<dbReference type="InterPro" id="IPR002328">
    <property type="entry name" value="ADH_Zn_CS"/>
</dbReference>
<accession>A0ABR5IA23</accession>
<dbReference type="CDD" id="cd08278">
    <property type="entry name" value="benzyl_alcohol_DH"/>
    <property type="match status" value="1"/>
</dbReference>
<evidence type="ECO:0000256" key="6">
    <source>
        <dbReference type="RuleBase" id="RU361277"/>
    </source>
</evidence>